<name>A0A9P5U1Z2_9AGAR</name>
<dbReference type="InterPro" id="IPR040521">
    <property type="entry name" value="KDZ"/>
</dbReference>
<sequence>MCECSCKSKKIPQKYRKNAQKVRGYGYSKGALAHQQERVFHAYGHGWACQCIYHPRKCKGFGLSDGEGCERLWHSISKLIAYLRFMALF</sequence>
<evidence type="ECO:0000313" key="1">
    <source>
        <dbReference type="EMBL" id="KAF9063376.1"/>
    </source>
</evidence>
<reference evidence="1" key="1">
    <citation type="submission" date="2020-11" db="EMBL/GenBank/DDBJ databases">
        <authorList>
            <consortium name="DOE Joint Genome Institute"/>
            <person name="Ahrendt S."/>
            <person name="Riley R."/>
            <person name="Andreopoulos W."/>
            <person name="Labutti K."/>
            <person name="Pangilinan J."/>
            <person name="Ruiz-Duenas F.J."/>
            <person name="Barrasa J.M."/>
            <person name="Sanchez-Garcia M."/>
            <person name="Camarero S."/>
            <person name="Miyauchi S."/>
            <person name="Serrano A."/>
            <person name="Linde D."/>
            <person name="Babiker R."/>
            <person name="Drula E."/>
            <person name="Ayuso-Fernandez I."/>
            <person name="Pacheco R."/>
            <person name="Padilla G."/>
            <person name="Ferreira P."/>
            <person name="Barriuso J."/>
            <person name="Kellner H."/>
            <person name="Castanera R."/>
            <person name="Alfaro M."/>
            <person name="Ramirez L."/>
            <person name="Pisabarro A.G."/>
            <person name="Kuo A."/>
            <person name="Tritt A."/>
            <person name="Lipzen A."/>
            <person name="He G."/>
            <person name="Yan M."/>
            <person name="Ng V."/>
            <person name="Cullen D."/>
            <person name="Martin F."/>
            <person name="Rosso M.-N."/>
            <person name="Henrissat B."/>
            <person name="Hibbett D."/>
            <person name="Martinez A.T."/>
            <person name="Grigoriev I.V."/>
        </authorList>
    </citation>
    <scope>NUCLEOTIDE SEQUENCE</scope>
    <source>
        <strain evidence="1">AH 40177</strain>
    </source>
</reference>
<evidence type="ECO:0000313" key="2">
    <source>
        <dbReference type="Proteomes" id="UP000772434"/>
    </source>
</evidence>
<gene>
    <name evidence="1" type="ORF">BDP27DRAFT_1232258</name>
</gene>
<dbReference type="AlphaFoldDB" id="A0A9P5U1Z2"/>
<protein>
    <submittedName>
        <fullName evidence="1">Uncharacterized protein</fullName>
    </submittedName>
</protein>
<organism evidence="1 2">
    <name type="scientific">Rhodocollybia butyracea</name>
    <dbReference type="NCBI Taxonomy" id="206335"/>
    <lineage>
        <taxon>Eukaryota</taxon>
        <taxon>Fungi</taxon>
        <taxon>Dikarya</taxon>
        <taxon>Basidiomycota</taxon>
        <taxon>Agaricomycotina</taxon>
        <taxon>Agaricomycetes</taxon>
        <taxon>Agaricomycetidae</taxon>
        <taxon>Agaricales</taxon>
        <taxon>Marasmiineae</taxon>
        <taxon>Omphalotaceae</taxon>
        <taxon>Rhodocollybia</taxon>
    </lineage>
</organism>
<keyword evidence="2" id="KW-1185">Reference proteome</keyword>
<dbReference type="PANTHER" id="PTHR33096:SF1">
    <property type="entry name" value="CXC1-LIKE CYSTEINE CLUSTER ASSOCIATED WITH KDZ TRANSPOSASES DOMAIN-CONTAINING PROTEIN"/>
    <property type="match status" value="1"/>
</dbReference>
<dbReference type="PANTHER" id="PTHR33096">
    <property type="entry name" value="CXC2 DOMAIN-CONTAINING PROTEIN"/>
    <property type="match status" value="1"/>
</dbReference>
<dbReference type="Proteomes" id="UP000772434">
    <property type="component" value="Unassembled WGS sequence"/>
</dbReference>
<proteinExistence type="predicted"/>
<dbReference type="OrthoDB" id="3364670at2759"/>
<dbReference type="Pfam" id="PF18758">
    <property type="entry name" value="KDZ"/>
    <property type="match status" value="1"/>
</dbReference>
<accession>A0A9P5U1Z2</accession>
<dbReference type="EMBL" id="JADNRY010000148">
    <property type="protein sequence ID" value="KAF9063376.1"/>
    <property type="molecule type" value="Genomic_DNA"/>
</dbReference>
<comment type="caution">
    <text evidence="1">The sequence shown here is derived from an EMBL/GenBank/DDBJ whole genome shotgun (WGS) entry which is preliminary data.</text>
</comment>